<dbReference type="EMBL" id="CP037864">
    <property type="protein sequence ID" value="QBM22397.1"/>
    <property type="molecule type" value="Genomic_DNA"/>
</dbReference>
<organism evidence="1 2">
    <name type="scientific">Citrobacter arsenatis</name>
    <dbReference type="NCBI Taxonomy" id="2546350"/>
    <lineage>
        <taxon>Bacteria</taxon>
        <taxon>Pseudomonadati</taxon>
        <taxon>Pseudomonadota</taxon>
        <taxon>Gammaproteobacteria</taxon>
        <taxon>Enterobacterales</taxon>
        <taxon>Enterobacteriaceae</taxon>
        <taxon>Citrobacter</taxon>
    </lineage>
</organism>
<protein>
    <submittedName>
        <fullName evidence="1">Uncharacterized protein</fullName>
    </submittedName>
</protein>
<dbReference type="KEGG" id="cars:E1B03_08080"/>
<evidence type="ECO:0000313" key="1">
    <source>
        <dbReference type="EMBL" id="QBM22397.1"/>
    </source>
</evidence>
<reference evidence="1 2" key="1">
    <citation type="submission" date="2019-03" db="EMBL/GenBank/DDBJ databases">
        <title>Complete genome sequence of an arsenate-respiring bacteria, Citrobacter sp. LY-1.</title>
        <authorList>
            <person name="Wang H."/>
            <person name="Liu Y."/>
            <person name="Li Q."/>
            <person name="Huang J."/>
        </authorList>
    </citation>
    <scope>NUCLEOTIDE SEQUENCE [LARGE SCALE GENOMIC DNA]</scope>
    <source>
        <strain evidence="1 2">LY-1</strain>
    </source>
</reference>
<name>A0A4P6WI93_9ENTR</name>
<dbReference type="Proteomes" id="UP000293850">
    <property type="component" value="Chromosome"/>
</dbReference>
<evidence type="ECO:0000313" key="2">
    <source>
        <dbReference type="Proteomes" id="UP000293850"/>
    </source>
</evidence>
<gene>
    <name evidence="1" type="ORF">E1B03_08080</name>
</gene>
<sequence>MIILLITICICNSVLSRCGKRAQFFTTYKPTWRCVLFLEWRVYADAGDIRPNAAPRHIGTRG</sequence>
<proteinExistence type="predicted"/>
<accession>A0A4P6WI93</accession>
<keyword evidence="2" id="KW-1185">Reference proteome</keyword>
<dbReference type="AlphaFoldDB" id="A0A4P6WI93"/>